<proteinExistence type="predicted"/>
<evidence type="ECO:0000313" key="2">
    <source>
        <dbReference type="Proteomes" id="UP000298030"/>
    </source>
</evidence>
<accession>A0A4Y7SMB6</accession>
<keyword evidence="2" id="KW-1185">Reference proteome</keyword>
<evidence type="ECO:0000313" key="1">
    <source>
        <dbReference type="EMBL" id="TEB22788.1"/>
    </source>
</evidence>
<dbReference type="EMBL" id="QPFP01000086">
    <property type="protein sequence ID" value="TEB22788.1"/>
    <property type="molecule type" value="Genomic_DNA"/>
</dbReference>
<reference evidence="1 2" key="1">
    <citation type="journal article" date="2019" name="Nat. Ecol. Evol.">
        <title>Megaphylogeny resolves global patterns of mushroom evolution.</title>
        <authorList>
            <person name="Varga T."/>
            <person name="Krizsan K."/>
            <person name="Foldi C."/>
            <person name="Dima B."/>
            <person name="Sanchez-Garcia M."/>
            <person name="Sanchez-Ramirez S."/>
            <person name="Szollosi G.J."/>
            <person name="Szarkandi J.G."/>
            <person name="Papp V."/>
            <person name="Albert L."/>
            <person name="Andreopoulos W."/>
            <person name="Angelini C."/>
            <person name="Antonin V."/>
            <person name="Barry K.W."/>
            <person name="Bougher N.L."/>
            <person name="Buchanan P."/>
            <person name="Buyck B."/>
            <person name="Bense V."/>
            <person name="Catcheside P."/>
            <person name="Chovatia M."/>
            <person name="Cooper J."/>
            <person name="Damon W."/>
            <person name="Desjardin D."/>
            <person name="Finy P."/>
            <person name="Geml J."/>
            <person name="Haridas S."/>
            <person name="Hughes K."/>
            <person name="Justo A."/>
            <person name="Karasinski D."/>
            <person name="Kautmanova I."/>
            <person name="Kiss B."/>
            <person name="Kocsube S."/>
            <person name="Kotiranta H."/>
            <person name="LaButti K.M."/>
            <person name="Lechner B.E."/>
            <person name="Liimatainen K."/>
            <person name="Lipzen A."/>
            <person name="Lukacs Z."/>
            <person name="Mihaltcheva S."/>
            <person name="Morgado L.N."/>
            <person name="Niskanen T."/>
            <person name="Noordeloos M.E."/>
            <person name="Ohm R.A."/>
            <person name="Ortiz-Santana B."/>
            <person name="Ovrebo C."/>
            <person name="Racz N."/>
            <person name="Riley R."/>
            <person name="Savchenko A."/>
            <person name="Shiryaev A."/>
            <person name="Soop K."/>
            <person name="Spirin V."/>
            <person name="Szebenyi C."/>
            <person name="Tomsovsky M."/>
            <person name="Tulloss R.E."/>
            <person name="Uehling J."/>
            <person name="Grigoriev I.V."/>
            <person name="Vagvolgyi C."/>
            <person name="Papp T."/>
            <person name="Martin F.M."/>
            <person name="Miettinen O."/>
            <person name="Hibbett D.S."/>
            <person name="Nagy L.G."/>
        </authorList>
    </citation>
    <scope>NUCLEOTIDE SEQUENCE [LARGE SCALE GENOMIC DNA]</scope>
    <source>
        <strain evidence="1 2">FP101781</strain>
    </source>
</reference>
<protein>
    <submittedName>
        <fullName evidence="1">Uncharacterized protein</fullName>
    </submittedName>
</protein>
<sequence length="215" mass="23791">MKKGQVRRKATERSTWFCALGKSSVDSFTSVKYFIRRGNRGTTAKNDKKTEIDAYLLGNAGTRDKDSMNVKQTAIARYDTLNDTSLTVHNEDEEEMVVERVGSLSAYLQTSSAIQGLGSTGEAIKGRLRSARIITQFKPNKGADVTVDHPWFVLYSSFNGPSRLRGVSVCLQFPGTTTTLGVKKVNAGRKGPSTKLDVYRRKREEDGQAGHYDNV</sequence>
<gene>
    <name evidence="1" type="ORF">FA13DRAFT_1917960</name>
</gene>
<dbReference type="Proteomes" id="UP000298030">
    <property type="component" value="Unassembled WGS sequence"/>
</dbReference>
<name>A0A4Y7SMB6_COPMI</name>
<organism evidence="1 2">
    <name type="scientific">Coprinellus micaceus</name>
    <name type="common">Glistening ink-cap mushroom</name>
    <name type="synonym">Coprinus micaceus</name>
    <dbReference type="NCBI Taxonomy" id="71717"/>
    <lineage>
        <taxon>Eukaryota</taxon>
        <taxon>Fungi</taxon>
        <taxon>Dikarya</taxon>
        <taxon>Basidiomycota</taxon>
        <taxon>Agaricomycotina</taxon>
        <taxon>Agaricomycetes</taxon>
        <taxon>Agaricomycetidae</taxon>
        <taxon>Agaricales</taxon>
        <taxon>Agaricineae</taxon>
        <taxon>Psathyrellaceae</taxon>
        <taxon>Coprinellus</taxon>
    </lineage>
</organism>
<comment type="caution">
    <text evidence="1">The sequence shown here is derived from an EMBL/GenBank/DDBJ whole genome shotgun (WGS) entry which is preliminary data.</text>
</comment>
<dbReference type="AlphaFoldDB" id="A0A4Y7SMB6"/>